<dbReference type="EMBL" id="JARAOO010000008">
    <property type="protein sequence ID" value="KAJ7959156.1"/>
    <property type="molecule type" value="Genomic_DNA"/>
</dbReference>
<dbReference type="AlphaFoldDB" id="A0AAD7PKN6"/>
<protein>
    <submittedName>
        <fullName evidence="4">DnaJ-like subfamily B member 13-like</fullName>
    </submittedName>
</protein>
<sequence>MNGIHSFRYNGDSMRGSDQASSRGVYRNRGVDNCFPSMPSLSRNASNRRSTTPTPSCIYRNMSKKSTDNLPRAPSPLLSKNASRRSSTPIMFSNSSGLLKPPAVERRLECKLEELCYGCTKKIKITRDVVTNTGQIVQQEEILTIKVKPGWKKGTKITFEGKGNERPGSYPAGITFVIAEKRHPLFRRDGNDLELAVEIPLRKALTGCTMSVPLLGGERKSLKIEDIIYPGYEKIISGQGMPISNEKGKRGNLKITFLVDFPKQLTDEQRSEIVSILQDSS</sequence>
<evidence type="ECO:0000259" key="3">
    <source>
        <dbReference type="Pfam" id="PF01556"/>
    </source>
</evidence>
<dbReference type="GO" id="GO:0051082">
    <property type="term" value="F:unfolded protein binding"/>
    <property type="evidence" value="ECO:0007669"/>
    <property type="project" value="InterPro"/>
</dbReference>
<feature type="region of interest" description="Disordered" evidence="2">
    <location>
        <begin position="1"/>
        <end position="96"/>
    </location>
</feature>
<comment type="caution">
    <text evidence="4">The sequence shown here is derived from an EMBL/GenBank/DDBJ whole genome shotgun (WGS) entry which is preliminary data.</text>
</comment>
<dbReference type="InterPro" id="IPR051339">
    <property type="entry name" value="DnaJ_subfamily_B"/>
</dbReference>
<organism evidence="4 5">
    <name type="scientific">Quillaja saponaria</name>
    <name type="common">Soap bark tree</name>
    <dbReference type="NCBI Taxonomy" id="32244"/>
    <lineage>
        <taxon>Eukaryota</taxon>
        <taxon>Viridiplantae</taxon>
        <taxon>Streptophyta</taxon>
        <taxon>Embryophyta</taxon>
        <taxon>Tracheophyta</taxon>
        <taxon>Spermatophyta</taxon>
        <taxon>Magnoliopsida</taxon>
        <taxon>eudicotyledons</taxon>
        <taxon>Gunneridae</taxon>
        <taxon>Pentapetalae</taxon>
        <taxon>rosids</taxon>
        <taxon>fabids</taxon>
        <taxon>Fabales</taxon>
        <taxon>Quillajaceae</taxon>
        <taxon>Quillaja</taxon>
    </lineage>
</organism>
<gene>
    <name evidence="4" type="ORF">O6P43_019771</name>
</gene>
<keyword evidence="1" id="KW-0143">Chaperone</keyword>
<dbReference type="KEGG" id="qsa:O6P43_019771"/>
<dbReference type="InterPro" id="IPR002939">
    <property type="entry name" value="DnaJ_C"/>
</dbReference>
<dbReference type="Proteomes" id="UP001163823">
    <property type="component" value="Chromosome 8"/>
</dbReference>
<evidence type="ECO:0000313" key="4">
    <source>
        <dbReference type="EMBL" id="KAJ7959156.1"/>
    </source>
</evidence>
<dbReference type="GO" id="GO:0006457">
    <property type="term" value="P:protein folding"/>
    <property type="evidence" value="ECO:0007669"/>
    <property type="project" value="InterPro"/>
</dbReference>
<keyword evidence="5" id="KW-1185">Reference proteome</keyword>
<feature type="compositionally biased region" description="Polar residues" evidence="2">
    <location>
        <begin position="39"/>
        <end position="55"/>
    </location>
</feature>
<dbReference type="PANTHER" id="PTHR24078:SF574">
    <property type="entry name" value="CHAPERONE DNAJ C-TERMINAL DOMAIN-CONTAINING PROTEIN"/>
    <property type="match status" value="1"/>
</dbReference>
<evidence type="ECO:0000256" key="1">
    <source>
        <dbReference type="ARBA" id="ARBA00023186"/>
    </source>
</evidence>
<proteinExistence type="predicted"/>
<dbReference type="InterPro" id="IPR008971">
    <property type="entry name" value="HSP40/DnaJ_pept-bd"/>
</dbReference>
<dbReference type="Pfam" id="PF01556">
    <property type="entry name" value="DnaJ_C"/>
    <property type="match status" value="1"/>
</dbReference>
<evidence type="ECO:0000256" key="2">
    <source>
        <dbReference type="SAM" id="MobiDB-lite"/>
    </source>
</evidence>
<reference evidence="4" key="1">
    <citation type="journal article" date="2023" name="Science">
        <title>Elucidation of the pathway for biosynthesis of saponin adjuvants from the soapbark tree.</title>
        <authorList>
            <person name="Reed J."/>
            <person name="Orme A."/>
            <person name="El-Demerdash A."/>
            <person name="Owen C."/>
            <person name="Martin L.B.B."/>
            <person name="Misra R.C."/>
            <person name="Kikuchi S."/>
            <person name="Rejzek M."/>
            <person name="Martin A.C."/>
            <person name="Harkess A."/>
            <person name="Leebens-Mack J."/>
            <person name="Louveau T."/>
            <person name="Stephenson M.J."/>
            <person name="Osbourn A."/>
        </authorList>
    </citation>
    <scope>NUCLEOTIDE SEQUENCE</scope>
    <source>
        <strain evidence="4">S10</strain>
    </source>
</reference>
<dbReference type="PANTHER" id="PTHR24078">
    <property type="entry name" value="DNAJ HOMOLOG SUBFAMILY C MEMBER"/>
    <property type="match status" value="1"/>
</dbReference>
<dbReference type="GO" id="GO:0005829">
    <property type="term" value="C:cytosol"/>
    <property type="evidence" value="ECO:0007669"/>
    <property type="project" value="TreeGrafter"/>
</dbReference>
<accession>A0AAD7PKN6</accession>
<dbReference type="FunFam" id="2.60.260.20:FF:000006">
    <property type="entry name" value="DnaJ subfamily B member 13"/>
    <property type="match status" value="1"/>
</dbReference>
<feature type="domain" description="Chaperone DnaJ C-terminal" evidence="3">
    <location>
        <begin position="105"/>
        <end position="262"/>
    </location>
</feature>
<dbReference type="SUPFAM" id="SSF49493">
    <property type="entry name" value="HSP40/DnaJ peptide-binding domain"/>
    <property type="match status" value="2"/>
</dbReference>
<evidence type="ECO:0000313" key="5">
    <source>
        <dbReference type="Proteomes" id="UP001163823"/>
    </source>
</evidence>
<name>A0AAD7PKN6_QUISA</name>
<dbReference type="Gene3D" id="2.60.260.20">
    <property type="entry name" value="Urease metallochaperone UreE, N-terminal domain"/>
    <property type="match status" value="2"/>
</dbReference>
<dbReference type="CDD" id="cd10747">
    <property type="entry name" value="DnaJ_C"/>
    <property type="match status" value="1"/>
</dbReference>
<feature type="compositionally biased region" description="Polar residues" evidence="2">
    <location>
        <begin position="78"/>
        <end position="96"/>
    </location>
</feature>
<dbReference type="FunFam" id="2.60.260.20:FF:000002">
    <property type="entry name" value="Dnaj homolog subfamily b member"/>
    <property type="match status" value="1"/>
</dbReference>
<dbReference type="GO" id="GO:0051087">
    <property type="term" value="F:protein-folding chaperone binding"/>
    <property type="evidence" value="ECO:0007669"/>
    <property type="project" value="TreeGrafter"/>
</dbReference>